<dbReference type="EMBL" id="VJWE01000011">
    <property type="protein sequence ID" value="TWG39790.1"/>
    <property type="molecule type" value="Genomic_DNA"/>
</dbReference>
<evidence type="ECO:0008006" key="4">
    <source>
        <dbReference type="Google" id="ProtNLM"/>
    </source>
</evidence>
<evidence type="ECO:0000313" key="2">
    <source>
        <dbReference type="EMBL" id="TWG39790.1"/>
    </source>
</evidence>
<reference evidence="2 3" key="1">
    <citation type="journal article" date="2015" name="Stand. Genomic Sci.">
        <title>Genomic Encyclopedia of Bacterial and Archaeal Type Strains, Phase III: the genomes of soil and plant-associated and newly described type strains.</title>
        <authorList>
            <person name="Whitman W.B."/>
            <person name="Woyke T."/>
            <person name="Klenk H.P."/>
            <person name="Zhou Y."/>
            <person name="Lilburn T.G."/>
            <person name="Beck B.J."/>
            <person name="De Vos P."/>
            <person name="Vandamme P."/>
            <person name="Eisen J.A."/>
            <person name="Garrity G."/>
            <person name="Hugenholtz P."/>
            <person name="Kyrpides N.C."/>
        </authorList>
    </citation>
    <scope>NUCLEOTIDE SEQUENCE [LARGE SCALE GENOMIC DNA]</scope>
    <source>
        <strain evidence="2 3">DSM 64</strain>
    </source>
</reference>
<keyword evidence="1" id="KW-0175">Coiled coil</keyword>
<dbReference type="Pfam" id="PF09903">
    <property type="entry name" value="DUF2130"/>
    <property type="match status" value="1"/>
</dbReference>
<name>A0A561XUK3_ACIDE</name>
<evidence type="ECO:0000256" key="1">
    <source>
        <dbReference type="SAM" id="Coils"/>
    </source>
</evidence>
<protein>
    <recommendedName>
        <fullName evidence="4">DUF2130 domain-containing protein</fullName>
    </recommendedName>
</protein>
<feature type="coiled-coil region" evidence="1">
    <location>
        <begin position="404"/>
        <end position="445"/>
    </location>
</feature>
<feature type="coiled-coil region" evidence="1">
    <location>
        <begin position="33"/>
        <end position="166"/>
    </location>
</feature>
<organism evidence="2 3">
    <name type="scientific">Acidovorax delafieldii</name>
    <name type="common">Pseudomonas delafieldii</name>
    <dbReference type="NCBI Taxonomy" id="47920"/>
    <lineage>
        <taxon>Bacteria</taxon>
        <taxon>Pseudomonadati</taxon>
        <taxon>Pseudomonadota</taxon>
        <taxon>Betaproteobacteria</taxon>
        <taxon>Burkholderiales</taxon>
        <taxon>Comamonadaceae</taxon>
        <taxon>Acidovorax</taxon>
    </lineage>
</organism>
<sequence length="473" mass="53321">MHDIICPHCNKAFKIDEAGYADILKQVRDADFAAQLHERLELAEQDKRNAVALAQAQVANELQKSAAAKDAEIQALKAQLGAGAVERDLAVAQALSAVEKQRDALENKLVSELERARQAQQAADQLAQARLAQQLQGVAAQKDAEIQQLKSQLDAAEVARRLAVTEAVTVVARERDELQNNLNLVVVKKQLEEAAIKEQYAVQLRDRDGEIARLRDMKARLSTKMVGETLEQHCETEFNRIRATAFPRAYFEKDNDARSGSKGDYIFRDLDEAGNEIVSIMFEMKNESDETATKKRNEDFLKELDKDRNEKGCEYAVLVSLLEPESELYNTGIVDMFYRYPKMYVVRPQFFIPIITLLRNAAMKSLQYKSELALVKAQNLDITKFESQLEEFKGAFGRNWRLASDGFEEAIKRIDEAIKDLEKTKEALHKSANNLRLANDKAEDLTIKKLTRGNPTMAAKFAELKQLGISDGE</sequence>
<dbReference type="RefSeq" id="WP_146870547.1">
    <property type="nucleotide sequence ID" value="NZ_VJWE01000011.1"/>
</dbReference>
<dbReference type="AlphaFoldDB" id="A0A561XUK3"/>
<accession>A0A561XUK3</accession>
<gene>
    <name evidence="2" type="ORF">ATF69_1662</name>
</gene>
<evidence type="ECO:0000313" key="3">
    <source>
        <dbReference type="Proteomes" id="UP000321485"/>
    </source>
</evidence>
<comment type="caution">
    <text evidence="2">The sequence shown here is derived from an EMBL/GenBank/DDBJ whole genome shotgun (WGS) entry which is preliminary data.</text>
</comment>
<dbReference type="InterPro" id="IPR019219">
    <property type="entry name" value="DUF2130"/>
</dbReference>
<dbReference type="PIRSF" id="PIRSF005850">
    <property type="entry name" value="UCP005850"/>
    <property type="match status" value="1"/>
</dbReference>
<proteinExistence type="predicted"/>
<dbReference type="GeneID" id="51110730"/>
<dbReference type="Proteomes" id="UP000321485">
    <property type="component" value="Unassembled WGS sequence"/>
</dbReference>